<reference evidence="1" key="1">
    <citation type="submission" date="2023-06" db="EMBL/GenBank/DDBJ databases">
        <title>Genomic analysis of the entomopathogenic nematode Steinernema hermaphroditum.</title>
        <authorList>
            <person name="Schwarz E.M."/>
            <person name="Heppert J.K."/>
            <person name="Baniya A."/>
            <person name="Schwartz H.T."/>
            <person name="Tan C.-H."/>
            <person name="Antoshechkin I."/>
            <person name="Sternberg P.W."/>
            <person name="Goodrich-Blair H."/>
            <person name="Dillman A.R."/>
        </authorList>
    </citation>
    <scope>NUCLEOTIDE SEQUENCE</scope>
    <source>
        <strain evidence="1">PS9179</strain>
        <tissue evidence="1">Whole animal</tissue>
    </source>
</reference>
<sequence length="104" mass="11723">MVETGSFIVDMDYKGGFETSVDINDPSKIRLLFSMYEGGFQRDYKPPICEDSRPAHLNNKEVCCDTEHDVPTTRPLSLQTPIGVIPPSPFPITLYPRSPYSINQ</sequence>
<dbReference type="EMBL" id="JAUCMV010000005">
    <property type="protein sequence ID" value="KAK0394214.1"/>
    <property type="molecule type" value="Genomic_DNA"/>
</dbReference>
<evidence type="ECO:0000313" key="2">
    <source>
        <dbReference type="Proteomes" id="UP001175271"/>
    </source>
</evidence>
<gene>
    <name evidence="1" type="ORF">QR680_000624</name>
</gene>
<proteinExistence type="predicted"/>
<organism evidence="1 2">
    <name type="scientific">Steinernema hermaphroditum</name>
    <dbReference type="NCBI Taxonomy" id="289476"/>
    <lineage>
        <taxon>Eukaryota</taxon>
        <taxon>Metazoa</taxon>
        <taxon>Ecdysozoa</taxon>
        <taxon>Nematoda</taxon>
        <taxon>Chromadorea</taxon>
        <taxon>Rhabditida</taxon>
        <taxon>Tylenchina</taxon>
        <taxon>Panagrolaimomorpha</taxon>
        <taxon>Strongyloidoidea</taxon>
        <taxon>Steinernematidae</taxon>
        <taxon>Steinernema</taxon>
    </lineage>
</organism>
<dbReference type="AlphaFoldDB" id="A0AA39GW05"/>
<keyword evidence="2" id="KW-1185">Reference proteome</keyword>
<comment type="caution">
    <text evidence="1">The sequence shown here is derived from an EMBL/GenBank/DDBJ whole genome shotgun (WGS) entry which is preliminary data.</text>
</comment>
<protein>
    <submittedName>
        <fullName evidence="1">Uncharacterized protein</fullName>
    </submittedName>
</protein>
<name>A0AA39GW05_9BILA</name>
<accession>A0AA39GW05</accession>
<evidence type="ECO:0000313" key="1">
    <source>
        <dbReference type="EMBL" id="KAK0394214.1"/>
    </source>
</evidence>
<dbReference type="Proteomes" id="UP001175271">
    <property type="component" value="Unassembled WGS sequence"/>
</dbReference>